<keyword evidence="1" id="KW-0175">Coiled coil</keyword>
<dbReference type="Proteomes" id="UP000596660">
    <property type="component" value="Unplaced"/>
</dbReference>
<sequence>MDTPEARIKDQITLLEDEEGNIVNLQQQLKDAQKKNIEFAVIIEELTIERDCLKTEFFGVEAKVREREEELLRRIKDGFREKECLEVEIYEGMREREELVRKLDFGLSEKVGLLKDFEVLKGKNEEFEVNFSRGFEVLGLIKECLIKVNDCFDGKGLEENVSIFERRLMIDCKRSMDGLLGELDFVSRLAKRVEDRMEDYGDIKDFLNEVEDYKKRTKEFEENLLRNLDVLDFITKCLMRVDECLDHKEVERMWVDHSECHGIKEQVLNVEEKLEVLMYAKLEFVSRIAKRVEEKMNAHLEKVNKEKRALERSVMSLTEENRDVNALLRIALVEKEAVEKSLSKLKGNNEQRRVPLLQFAERGLQRVGFGFIIGGASNEQHEDQKKIADQASDCIMSDVSSECEEEVVSLASTVEKLMKGLRLEITQLWRDLEDSRSDTERLQSLTEKQAQKITEQIVYIKELEERERNLTKNVEELLVEIKATEEEIERWREACELEVEAGKHVAQEHNKVVAILKQELEKTRTALQVSNKKLKLKEEVAVAAMVAQSAAEKSLQLAVNRAAIFRERIEELTRQVEEDESRHKNNRRRLRRICWPWQALYPAATNTRVRNLDIKHMLPEMQALHQRI</sequence>
<dbReference type="OrthoDB" id="1925974at2759"/>
<dbReference type="AlphaFoldDB" id="A0A803MHG9"/>
<dbReference type="SMR" id="A0A803MHG9"/>
<reference evidence="2" key="1">
    <citation type="journal article" date="2017" name="Nature">
        <title>The genome of Chenopodium quinoa.</title>
        <authorList>
            <person name="Jarvis D.E."/>
            <person name="Ho Y.S."/>
            <person name="Lightfoot D.J."/>
            <person name="Schmoeckel S.M."/>
            <person name="Li B."/>
            <person name="Borm T.J.A."/>
            <person name="Ohyanagi H."/>
            <person name="Mineta K."/>
            <person name="Michell C.T."/>
            <person name="Saber N."/>
            <person name="Kharbatia N.M."/>
            <person name="Rupper R.R."/>
            <person name="Sharp A.R."/>
            <person name="Dally N."/>
            <person name="Boughton B.A."/>
            <person name="Woo Y.H."/>
            <person name="Gao G."/>
            <person name="Schijlen E.G.W.M."/>
            <person name="Guo X."/>
            <person name="Momin A.A."/>
            <person name="Negrao S."/>
            <person name="Al-Babili S."/>
            <person name="Gehring C."/>
            <person name="Roessner U."/>
            <person name="Jung C."/>
            <person name="Murphy K."/>
            <person name="Arold S.T."/>
            <person name="Gojobori T."/>
            <person name="van der Linden C.G."/>
            <person name="van Loo E.N."/>
            <person name="Jellen E.N."/>
            <person name="Maughan P.J."/>
            <person name="Tester M."/>
        </authorList>
    </citation>
    <scope>NUCLEOTIDE SEQUENCE [LARGE SCALE GENOMIC DNA]</scope>
    <source>
        <strain evidence="2">cv. PI 614886</strain>
    </source>
</reference>
<dbReference type="InterPro" id="IPR040300">
    <property type="entry name" value="At3g49055-like"/>
</dbReference>
<dbReference type="KEGG" id="cqi:110694650"/>
<protein>
    <submittedName>
        <fullName evidence="2">Uncharacterized protein</fullName>
    </submittedName>
</protein>
<dbReference type="PANTHER" id="PTHR34937">
    <property type="entry name" value="OS08G0559800 PROTEIN"/>
    <property type="match status" value="1"/>
</dbReference>
<evidence type="ECO:0000256" key="1">
    <source>
        <dbReference type="SAM" id="Coils"/>
    </source>
</evidence>
<accession>A0A803MHG9</accession>
<dbReference type="OMA" id="CLMRVNE"/>
<proteinExistence type="predicted"/>
<evidence type="ECO:0000313" key="3">
    <source>
        <dbReference type="Proteomes" id="UP000596660"/>
    </source>
</evidence>
<feature type="coiled-coil region" evidence="1">
    <location>
        <begin position="460"/>
        <end position="589"/>
    </location>
</feature>
<dbReference type="GeneID" id="110694650"/>
<dbReference type="EnsemblPlants" id="AUR62029421-RA">
    <property type="protein sequence ID" value="AUR62029421-RA:cds"/>
    <property type="gene ID" value="AUR62029421"/>
</dbReference>
<dbReference type="RefSeq" id="XP_021727505.1">
    <property type="nucleotide sequence ID" value="XM_021871813.1"/>
</dbReference>
<gene>
    <name evidence="2" type="primary">LOC110694650</name>
</gene>
<dbReference type="Gramene" id="AUR62029421-RA">
    <property type="protein sequence ID" value="AUR62029421-RA:cds"/>
    <property type="gene ID" value="AUR62029421"/>
</dbReference>
<name>A0A803MHG9_CHEQI</name>
<feature type="coiled-coil region" evidence="1">
    <location>
        <begin position="289"/>
        <end position="327"/>
    </location>
</feature>
<feature type="coiled-coil region" evidence="1">
    <location>
        <begin position="8"/>
        <end position="35"/>
    </location>
</feature>
<evidence type="ECO:0000313" key="2">
    <source>
        <dbReference type="EnsemblPlants" id="AUR62029421-RA:cds"/>
    </source>
</evidence>
<dbReference type="PANTHER" id="PTHR34937:SF2">
    <property type="entry name" value="OS08G0559800 PROTEIN"/>
    <property type="match status" value="1"/>
</dbReference>
<reference evidence="2" key="2">
    <citation type="submission" date="2021-03" db="UniProtKB">
        <authorList>
            <consortium name="EnsemblPlants"/>
        </authorList>
    </citation>
    <scope>IDENTIFICATION</scope>
</reference>
<keyword evidence="3" id="KW-1185">Reference proteome</keyword>
<organism evidence="2 3">
    <name type="scientific">Chenopodium quinoa</name>
    <name type="common">Quinoa</name>
    <dbReference type="NCBI Taxonomy" id="63459"/>
    <lineage>
        <taxon>Eukaryota</taxon>
        <taxon>Viridiplantae</taxon>
        <taxon>Streptophyta</taxon>
        <taxon>Embryophyta</taxon>
        <taxon>Tracheophyta</taxon>
        <taxon>Spermatophyta</taxon>
        <taxon>Magnoliopsida</taxon>
        <taxon>eudicotyledons</taxon>
        <taxon>Gunneridae</taxon>
        <taxon>Pentapetalae</taxon>
        <taxon>Caryophyllales</taxon>
        <taxon>Chenopodiaceae</taxon>
        <taxon>Chenopodioideae</taxon>
        <taxon>Atripliceae</taxon>
        <taxon>Chenopodium</taxon>
    </lineage>
</organism>